<protein>
    <submittedName>
        <fullName evidence="2">Uncharacterized protein</fullName>
    </submittedName>
</protein>
<evidence type="ECO:0000313" key="2">
    <source>
        <dbReference type="EMBL" id="CEK97879.1"/>
    </source>
</evidence>
<evidence type="ECO:0000256" key="1">
    <source>
        <dbReference type="SAM" id="MobiDB-lite"/>
    </source>
</evidence>
<proteinExistence type="predicted"/>
<dbReference type="AlphaFoldDB" id="A0A0B7BXE4"/>
<feature type="non-terminal residue" evidence="2">
    <location>
        <position position="103"/>
    </location>
</feature>
<name>A0A0B7BXE4_9EUPU</name>
<feature type="compositionally biased region" description="Polar residues" evidence="1">
    <location>
        <begin position="7"/>
        <end position="36"/>
    </location>
</feature>
<organism evidence="2">
    <name type="scientific">Arion vulgaris</name>
    <dbReference type="NCBI Taxonomy" id="1028688"/>
    <lineage>
        <taxon>Eukaryota</taxon>
        <taxon>Metazoa</taxon>
        <taxon>Spiralia</taxon>
        <taxon>Lophotrochozoa</taxon>
        <taxon>Mollusca</taxon>
        <taxon>Gastropoda</taxon>
        <taxon>Heterobranchia</taxon>
        <taxon>Euthyneura</taxon>
        <taxon>Panpulmonata</taxon>
        <taxon>Eupulmonata</taxon>
        <taxon>Stylommatophora</taxon>
        <taxon>Helicina</taxon>
        <taxon>Arionoidea</taxon>
        <taxon>Arionidae</taxon>
        <taxon>Arion</taxon>
    </lineage>
</organism>
<reference evidence="2" key="1">
    <citation type="submission" date="2014-12" db="EMBL/GenBank/DDBJ databases">
        <title>Insight into the proteome of Arion vulgaris.</title>
        <authorList>
            <person name="Aradska J."/>
            <person name="Bulat T."/>
            <person name="Smidak R."/>
            <person name="Sarate P."/>
            <person name="Gangsoo J."/>
            <person name="Sialana F."/>
            <person name="Bilban M."/>
            <person name="Lubec G."/>
        </authorList>
    </citation>
    <scope>NUCLEOTIDE SEQUENCE</scope>
    <source>
        <tissue evidence="2">Skin</tissue>
    </source>
</reference>
<sequence length="103" mass="11217">FAKFAPNSLNRQIVTTNQSRPMDTNNISDDSKLNTTSDQVYQKSSADPFDTNFIAQVPFVNSQALNSPFESSNVALSDNQQFGTTSAFGTSNLDSSLCDTQHS</sequence>
<feature type="non-terminal residue" evidence="2">
    <location>
        <position position="1"/>
    </location>
</feature>
<feature type="region of interest" description="Disordered" evidence="1">
    <location>
        <begin position="1"/>
        <end position="36"/>
    </location>
</feature>
<accession>A0A0B7BXE4</accession>
<dbReference type="EMBL" id="HACG01051008">
    <property type="protein sequence ID" value="CEK97879.1"/>
    <property type="molecule type" value="Transcribed_RNA"/>
</dbReference>
<gene>
    <name evidence="2" type="primary">ORF217165</name>
</gene>